<proteinExistence type="predicted"/>
<dbReference type="AlphaFoldDB" id="A0AAD1SXL5"/>
<dbReference type="SUPFAM" id="SSF57302">
    <property type="entry name" value="Snake toxin-like"/>
    <property type="match status" value="1"/>
</dbReference>
<evidence type="ECO:0000313" key="3">
    <source>
        <dbReference type="Proteomes" id="UP001295444"/>
    </source>
</evidence>
<dbReference type="EMBL" id="OW240920">
    <property type="protein sequence ID" value="CAH2314373.1"/>
    <property type="molecule type" value="Genomic_DNA"/>
</dbReference>
<name>A0AAD1SXL5_PELCU</name>
<accession>A0AAD1SXL5</accession>
<feature type="chain" id="PRO_5042122895" evidence="1">
    <location>
        <begin position="21"/>
        <end position="103"/>
    </location>
</feature>
<keyword evidence="3" id="KW-1185">Reference proteome</keyword>
<keyword evidence="1" id="KW-0732">Signal</keyword>
<dbReference type="InterPro" id="IPR045860">
    <property type="entry name" value="Snake_toxin-like_sf"/>
</dbReference>
<evidence type="ECO:0000313" key="2">
    <source>
        <dbReference type="EMBL" id="CAH2314373.1"/>
    </source>
</evidence>
<feature type="signal peptide" evidence="1">
    <location>
        <begin position="1"/>
        <end position="20"/>
    </location>
</feature>
<gene>
    <name evidence="2" type="ORF">PECUL_23A055512</name>
</gene>
<sequence length="103" mass="10752">MKLLITIVFVILLCCQIGHALQCYTCALGNCVTSTCPSGQVCGKVVSSFGTVKVCLSQDTCGVSEQGIATYCCSTDLCNSAVSAKMSFVTVIAALVALWVTKQ</sequence>
<dbReference type="Proteomes" id="UP001295444">
    <property type="component" value="Chromosome 09"/>
</dbReference>
<reference evidence="2" key="1">
    <citation type="submission" date="2022-03" db="EMBL/GenBank/DDBJ databases">
        <authorList>
            <person name="Alioto T."/>
            <person name="Alioto T."/>
            <person name="Gomez Garrido J."/>
        </authorList>
    </citation>
    <scope>NUCLEOTIDE SEQUENCE</scope>
</reference>
<evidence type="ECO:0000256" key="1">
    <source>
        <dbReference type="SAM" id="SignalP"/>
    </source>
</evidence>
<protein>
    <submittedName>
        <fullName evidence="2">Uncharacterized protein</fullName>
    </submittedName>
</protein>
<organism evidence="2 3">
    <name type="scientific">Pelobates cultripes</name>
    <name type="common">Western spadefoot toad</name>
    <dbReference type="NCBI Taxonomy" id="61616"/>
    <lineage>
        <taxon>Eukaryota</taxon>
        <taxon>Metazoa</taxon>
        <taxon>Chordata</taxon>
        <taxon>Craniata</taxon>
        <taxon>Vertebrata</taxon>
        <taxon>Euteleostomi</taxon>
        <taxon>Amphibia</taxon>
        <taxon>Batrachia</taxon>
        <taxon>Anura</taxon>
        <taxon>Pelobatoidea</taxon>
        <taxon>Pelobatidae</taxon>
        <taxon>Pelobates</taxon>
    </lineage>
</organism>